<accession>A0AAV5QVV3</accession>
<dbReference type="SUPFAM" id="SSF54495">
    <property type="entry name" value="UBC-like"/>
    <property type="match status" value="1"/>
</dbReference>
<keyword evidence="2 7" id="KW-0547">Nucleotide-binding</keyword>
<feature type="region of interest" description="Disordered" evidence="8">
    <location>
        <begin position="116"/>
        <end position="149"/>
    </location>
</feature>
<comment type="pathway">
    <text evidence="5">Protein modification.</text>
</comment>
<evidence type="ECO:0000313" key="10">
    <source>
        <dbReference type="EMBL" id="GMM38846.1"/>
    </source>
</evidence>
<sequence length="149" mass="16998">MAYKRRLLKEMQTLLDLSIPGLKFIPTEDGINHWYVDINIVDNPIYDPAHAFRLEIVAGDEYPIEPPMVKFIGQEIPLHPHVYSNGHICLNILGDGWTPAQSIRSIALSIQSMLQGNTKNERPPDDERYISHAPQNPRSSGWVYHDDNV</sequence>
<evidence type="ECO:0000256" key="3">
    <source>
        <dbReference type="ARBA" id="ARBA00022786"/>
    </source>
</evidence>
<comment type="similarity">
    <text evidence="7">Belongs to the ubiquitin-conjugating enzyme family.</text>
</comment>
<dbReference type="InterPro" id="IPR000608">
    <property type="entry name" value="UBC"/>
</dbReference>
<evidence type="ECO:0000259" key="9">
    <source>
        <dbReference type="PROSITE" id="PS50127"/>
    </source>
</evidence>
<dbReference type="Gene3D" id="3.10.110.10">
    <property type="entry name" value="Ubiquitin Conjugating Enzyme"/>
    <property type="match status" value="1"/>
</dbReference>
<evidence type="ECO:0000313" key="11">
    <source>
        <dbReference type="Proteomes" id="UP001360560"/>
    </source>
</evidence>
<dbReference type="Proteomes" id="UP001360560">
    <property type="component" value="Unassembled WGS sequence"/>
</dbReference>
<reference evidence="10 11" key="1">
    <citation type="journal article" date="2023" name="Elife">
        <title>Identification of key yeast species and microbe-microbe interactions impacting larval growth of Drosophila in the wild.</title>
        <authorList>
            <person name="Mure A."/>
            <person name="Sugiura Y."/>
            <person name="Maeda R."/>
            <person name="Honda K."/>
            <person name="Sakurai N."/>
            <person name="Takahashi Y."/>
            <person name="Watada M."/>
            <person name="Katoh T."/>
            <person name="Gotoh A."/>
            <person name="Gotoh Y."/>
            <person name="Taniguchi I."/>
            <person name="Nakamura K."/>
            <person name="Hayashi T."/>
            <person name="Katayama T."/>
            <person name="Uemura T."/>
            <person name="Hattori Y."/>
        </authorList>
    </citation>
    <scope>NUCLEOTIDE SEQUENCE [LARGE SCALE GENOMIC DNA]</scope>
    <source>
        <strain evidence="10 11">SC-9</strain>
    </source>
</reference>
<organism evidence="10 11">
    <name type="scientific">Saccharomycopsis crataegensis</name>
    <dbReference type="NCBI Taxonomy" id="43959"/>
    <lineage>
        <taxon>Eukaryota</taxon>
        <taxon>Fungi</taxon>
        <taxon>Dikarya</taxon>
        <taxon>Ascomycota</taxon>
        <taxon>Saccharomycotina</taxon>
        <taxon>Saccharomycetes</taxon>
        <taxon>Saccharomycopsidaceae</taxon>
        <taxon>Saccharomycopsis</taxon>
    </lineage>
</organism>
<gene>
    <name evidence="10" type="ORF">DASC09_061850</name>
</gene>
<dbReference type="RefSeq" id="XP_064855841.1">
    <property type="nucleotide sequence ID" value="XM_064999769.1"/>
</dbReference>
<dbReference type="GeneID" id="90076834"/>
<protein>
    <recommendedName>
        <fullName evidence="9">UBC core domain-containing protein</fullName>
    </recommendedName>
</protein>
<feature type="active site" description="Glycyl thioester intermediate" evidence="6">
    <location>
        <position position="89"/>
    </location>
</feature>
<evidence type="ECO:0000256" key="8">
    <source>
        <dbReference type="SAM" id="MobiDB-lite"/>
    </source>
</evidence>
<evidence type="ECO:0000256" key="1">
    <source>
        <dbReference type="ARBA" id="ARBA00022679"/>
    </source>
</evidence>
<dbReference type="Pfam" id="PF00179">
    <property type="entry name" value="UQ_con"/>
    <property type="match status" value="1"/>
</dbReference>
<proteinExistence type="inferred from homology"/>
<evidence type="ECO:0000256" key="5">
    <source>
        <dbReference type="ARBA" id="ARBA00043952"/>
    </source>
</evidence>
<evidence type="ECO:0000256" key="7">
    <source>
        <dbReference type="RuleBase" id="RU362109"/>
    </source>
</evidence>
<dbReference type="InterPro" id="IPR023313">
    <property type="entry name" value="UBQ-conjugating_AS"/>
</dbReference>
<evidence type="ECO:0000256" key="2">
    <source>
        <dbReference type="ARBA" id="ARBA00022741"/>
    </source>
</evidence>
<evidence type="ECO:0000256" key="6">
    <source>
        <dbReference type="PROSITE-ProRule" id="PRU10133"/>
    </source>
</evidence>
<dbReference type="InterPro" id="IPR050113">
    <property type="entry name" value="Ub_conjugating_enzyme"/>
</dbReference>
<keyword evidence="4 7" id="KW-0067">ATP-binding</keyword>
<dbReference type="PROSITE" id="PS00183">
    <property type="entry name" value="UBC_1"/>
    <property type="match status" value="1"/>
</dbReference>
<dbReference type="PANTHER" id="PTHR24067">
    <property type="entry name" value="UBIQUITIN-CONJUGATING ENZYME E2"/>
    <property type="match status" value="1"/>
</dbReference>
<feature type="compositionally biased region" description="Basic and acidic residues" evidence="8">
    <location>
        <begin position="119"/>
        <end position="130"/>
    </location>
</feature>
<dbReference type="GO" id="GO:0016740">
    <property type="term" value="F:transferase activity"/>
    <property type="evidence" value="ECO:0007669"/>
    <property type="project" value="UniProtKB-KW"/>
</dbReference>
<comment type="caution">
    <text evidence="10">The sequence shown here is derived from an EMBL/GenBank/DDBJ whole genome shotgun (WGS) entry which is preliminary data.</text>
</comment>
<dbReference type="CDD" id="cd23808">
    <property type="entry name" value="UBCc_UBE2W"/>
    <property type="match status" value="1"/>
</dbReference>
<feature type="domain" description="UBC core" evidence="9">
    <location>
        <begin position="2"/>
        <end position="149"/>
    </location>
</feature>
<dbReference type="GO" id="GO:0005524">
    <property type="term" value="F:ATP binding"/>
    <property type="evidence" value="ECO:0007669"/>
    <property type="project" value="UniProtKB-UniRule"/>
</dbReference>
<dbReference type="SMART" id="SM00212">
    <property type="entry name" value="UBCc"/>
    <property type="match status" value="1"/>
</dbReference>
<keyword evidence="11" id="KW-1185">Reference proteome</keyword>
<keyword evidence="1" id="KW-0808">Transferase</keyword>
<dbReference type="AlphaFoldDB" id="A0AAV5QVV3"/>
<dbReference type="EMBL" id="BTFZ01000020">
    <property type="protein sequence ID" value="GMM38846.1"/>
    <property type="molecule type" value="Genomic_DNA"/>
</dbReference>
<name>A0AAV5QVV3_9ASCO</name>
<evidence type="ECO:0000256" key="4">
    <source>
        <dbReference type="ARBA" id="ARBA00022840"/>
    </source>
</evidence>
<dbReference type="PROSITE" id="PS50127">
    <property type="entry name" value="UBC_2"/>
    <property type="match status" value="1"/>
</dbReference>
<dbReference type="InterPro" id="IPR016135">
    <property type="entry name" value="UBQ-conjugating_enzyme/RWD"/>
</dbReference>
<keyword evidence="3 7" id="KW-0833">Ubl conjugation pathway</keyword>